<sequence length="245" mass="27769">MPLDKSGALLVVAGDQNTWMEAYSSMRRGGKITRHMKLPKTPSKALKFLAYSAGAPRGTTSIRKSSKIRPEDMWWDGAHVKYQESDPRILWVGSKTPEVEEEDDDEDDDDDDDDYGNYCGCGHPPGSNYCGGCATPYLGWENHSPDYWHDSYGHNYDYYGHNNAPQVPCQEMSYSMPAGYPPPEDKRGRRFTRMASPPPRGDDPDEHFVWQAGDYGPVRYSAPRMLPLCEDPWKRPSGVDRYRCG</sequence>
<dbReference type="EMBL" id="AZHF01000009">
    <property type="protein sequence ID" value="OAA70951.1"/>
    <property type="molecule type" value="Genomic_DNA"/>
</dbReference>
<feature type="region of interest" description="Disordered" evidence="1">
    <location>
        <begin position="91"/>
        <end position="113"/>
    </location>
</feature>
<dbReference type="AlphaFoldDB" id="A0A168C564"/>
<organism evidence="2 3">
    <name type="scientific">Akanthomyces lecanii RCEF 1005</name>
    <dbReference type="NCBI Taxonomy" id="1081108"/>
    <lineage>
        <taxon>Eukaryota</taxon>
        <taxon>Fungi</taxon>
        <taxon>Dikarya</taxon>
        <taxon>Ascomycota</taxon>
        <taxon>Pezizomycotina</taxon>
        <taxon>Sordariomycetes</taxon>
        <taxon>Hypocreomycetidae</taxon>
        <taxon>Hypocreales</taxon>
        <taxon>Cordycipitaceae</taxon>
        <taxon>Akanthomyces</taxon>
        <taxon>Cordyceps confragosa</taxon>
    </lineage>
</organism>
<keyword evidence="3" id="KW-1185">Reference proteome</keyword>
<evidence type="ECO:0000313" key="2">
    <source>
        <dbReference type="EMBL" id="OAA70951.1"/>
    </source>
</evidence>
<accession>A0A168C564</accession>
<protein>
    <submittedName>
        <fullName evidence="2">Uncharacterized protein</fullName>
    </submittedName>
</protein>
<evidence type="ECO:0000313" key="3">
    <source>
        <dbReference type="Proteomes" id="UP000076881"/>
    </source>
</evidence>
<feature type="region of interest" description="Disordered" evidence="1">
    <location>
        <begin position="179"/>
        <end position="207"/>
    </location>
</feature>
<feature type="compositionally biased region" description="Acidic residues" evidence="1">
    <location>
        <begin position="99"/>
        <end position="113"/>
    </location>
</feature>
<gene>
    <name evidence="2" type="ORF">LEL_09542</name>
</gene>
<comment type="caution">
    <text evidence="2">The sequence shown here is derived from an EMBL/GenBank/DDBJ whole genome shotgun (WGS) entry which is preliminary data.</text>
</comment>
<dbReference type="OrthoDB" id="4869460at2759"/>
<name>A0A168C564_CORDF</name>
<dbReference type="Proteomes" id="UP000076881">
    <property type="component" value="Unassembled WGS sequence"/>
</dbReference>
<reference evidence="2 3" key="1">
    <citation type="journal article" date="2016" name="Genome Biol. Evol.">
        <title>Divergent and convergent evolution of fungal pathogenicity.</title>
        <authorList>
            <person name="Shang Y."/>
            <person name="Xiao G."/>
            <person name="Zheng P."/>
            <person name="Cen K."/>
            <person name="Zhan S."/>
            <person name="Wang C."/>
        </authorList>
    </citation>
    <scope>NUCLEOTIDE SEQUENCE [LARGE SCALE GENOMIC DNA]</scope>
    <source>
        <strain evidence="2 3">RCEF 1005</strain>
    </source>
</reference>
<proteinExistence type="predicted"/>
<evidence type="ECO:0000256" key="1">
    <source>
        <dbReference type="SAM" id="MobiDB-lite"/>
    </source>
</evidence>